<proteinExistence type="predicted"/>
<feature type="region of interest" description="Disordered" evidence="2">
    <location>
        <begin position="566"/>
        <end position="585"/>
    </location>
</feature>
<dbReference type="SUPFAM" id="SSF48452">
    <property type="entry name" value="TPR-like"/>
    <property type="match status" value="3"/>
</dbReference>
<dbReference type="Pfam" id="PF13432">
    <property type="entry name" value="TPR_16"/>
    <property type="match status" value="1"/>
</dbReference>
<dbReference type="InterPro" id="IPR039340">
    <property type="entry name" value="Tfc4/TFIIIC-102/Sfc4"/>
</dbReference>
<dbReference type="PANTHER" id="PTHR23082:SF0">
    <property type="entry name" value="GENERAL TRANSCRIPTION FACTOR 3C POLYPEPTIDE 3"/>
    <property type="match status" value="1"/>
</dbReference>
<gene>
    <name evidence="3" type="primary">TFC4</name>
    <name evidence="3" type="ORF">Q9L58_000515</name>
</gene>
<dbReference type="InterPro" id="IPR011990">
    <property type="entry name" value="TPR-like_helical_dom_sf"/>
</dbReference>
<evidence type="ECO:0000256" key="2">
    <source>
        <dbReference type="SAM" id="MobiDB-lite"/>
    </source>
</evidence>
<feature type="compositionally biased region" description="Acidic residues" evidence="2">
    <location>
        <begin position="69"/>
        <end position="79"/>
    </location>
</feature>
<keyword evidence="4" id="KW-1185">Reference proteome</keyword>
<keyword evidence="1" id="KW-0802">TPR repeat</keyword>
<dbReference type="Proteomes" id="UP001447188">
    <property type="component" value="Unassembled WGS sequence"/>
</dbReference>
<feature type="repeat" description="TPR" evidence="1">
    <location>
        <begin position="462"/>
        <end position="495"/>
    </location>
</feature>
<dbReference type="PROSITE" id="PS50005">
    <property type="entry name" value="TPR"/>
    <property type="match status" value="1"/>
</dbReference>
<dbReference type="SMART" id="SM00028">
    <property type="entry name" value="TPR"/>
    <property type="match status" value="9"/>
</dbReference>
<organism evidence="3 4">
    <name type="scientific">Discina gigas</name>
    <dbReference type="NCBI Taxonomy" id="1032678"/>
    <lineage>
        <taxon>Eukaryota</taxon>
        <taxon>Fungi</taxon>
        <taxon>Dikarya</taxon>
        <taxon>Ascomycota</taxon>
        <taxon>Pezizomycotina</taxon>
        <taxon>Pezizomycetes</taxon>
        <taxon>Pezizales</taxon>
        <taxon>Discinaceae</taxon>
        <taxon>Discina</taxon>
    </lineage>
</organism>
<reference evidence="3 4" key="1">
    <citation type="submission" date="2024-02" db="EMBL/GenBank/DDBJ databases">
        <title>Discinaceae phylogenomics.</title>
        <authorList>
            <person name="Dirks A.C."/>
            <person name="James T.Y."/>
        </authorList>
    </citation>
    <scope>NUCLEOTIDE SEQUENCE [LARGE SCALE GENOMIC DNA]</scope>
    <source>
        <strain evidence="3 4">ACD0624</strain>
    </source>
</reference>
<dbReference type="EMBL" id="JBBBZM010000003">
    <property type="protein sequence ID" value="KAL0640544.1"/>
    <property type="molecule type" value="Genomic_DNA"/>
</dbReference>
<feature type="region of interest" description="Disordered" evidence="2">
    <location>
        <begin position="1"/>
        <end position="79"/>
    </location>
</feature>
<evidence type="ECO:0000313" key="4">
    <source>
        <dbReference type="Proteomes" id="UP001447188"/>
    </source>
</evidence>
<sequence>MAPISRRASGYSEGDEDDYSEAEYEDGVEQDGFFGEDDDPDEDPDYSGSEAGLQGYADPNSLDDHLPTSDEEEVSDEEEDLSMDLFNQDMEDFHHDLKAAQGFRKGRMQRDGNRGGGRRAMGDENYSFEVRSLLGQANQAYAFRKLDEALKAVKQIIQIEPGVYAAWKILGEIFSEKGDKNKCLLAWLTAAHAKPKDWELWLMCAKMSLDQYGPDKQSYRDQAIYCYNRAIRANPDNIDAIYDRSLLLKDAGQVSKAAEGFVMLNRLLPNDMTVLKELAGLYIELGKIPEAIGFYNRSVEFFKSTGNPDMGFGWSELNIFAELYCMEKDWAKAIQIIKSLGRWLYGRATETYWDQINGDDREWDEDDRPRRCLVREFEPGRFPKESYTLPLELRVKLGLCRLRIGNEDEALSHFRHLQDAANTLAYNDLFQEVGDALFETSAYEDAITYYSIVVEAAEYLDRKLWFNMAECYRGLDNIEDAEDAYMTVLEAYPTDEAAMMQLAGIYEVTNRKPEALDLVNEIIRIRREKDATERANKDGVTAGAVVMQQVEGEAMAFFPNQPVRERAKKKKPGMLSEVERAEMDAKKTEQTTVKYRKLEMLGPAVEGGDQAAVKEWLDTAGDLVDDFRNTRALYPQDRNLKFKGFMTTAQRRAVAQGQVKQIEKMQSRLQESLTFQDDVIEEPEHLTKFRGLDFETWLRIFMQYAIYLAKYDNFQDAYDVCNAAKEANVFFQDKQCTFTIWITWLACAIMVGDSESCSTICRWFMTSFQFTTETYSLFTASITASKNGLEVFHNNANQKYLLRQIKAMDQAITGKTRVGAATLTAIDDNGEKYVPTDVDVGLLMLYGHILASGRSYISALNYYTRAFSVLPNNPMIMFCIGLAYLHRSMQRQSENRHMQALQGMTFLFEYFDLRTKPPEDGDEKDIDAMEGVEREQRAKDEIRWDERQEAEYNIGRAFHHIGLTHLAIPYYEHVLQISDTQTEASQPLEGDLKWEAAYNLQMIYVTSGNPGLAKIVTDKYLVL</sequence>
<accession>A0ABR3GX92</accession>
<dbReference type="PANTHER" id="PTHR23082">
    <property type="entry name" value="TRANSCRIPTION INITIATION FACTOR IIIC TFIIIC , POLYPEPTIDE 3-RELATED"/>
    <property type="match status" value="1"/>
</dbReference>
<dbReference type="InterPro" id="IPR019734">
    <property type="entry name" value="TPR_rpt"/>
</dbReference>
<name>A0ABR3GX92_9PEZI</name>
<dbReference type="Gene3D" id="1.25.40.10">
    <property type="entry name" value="Tetratricopeptide repeat domain"/>
    <property type="match status" value="3"/>
</dbReference>
<evidence type="ECO:0000313" key="3">
    <source>
        <dbReference type="EMBL" id="KAL0640544.1"/>
    </source>
</evidence>
<feature type="compositionally biased region" description="Acidic residues" evidence="2">
    <location>
        <begin position="13"/>
        <end position="45"/>
    </location>
</feature>
<comment type="caution">
    <text evidence="3">The sequence shown here is derived from an EMBL/GenBank/DDBJ whole genome shotgun (WGS) entry which is preliminary data.</text>
</comment>
<protein>
    <submittedName>
        <fullName evidence="3">Transcription factor TFIIIC subunit tfc4</fullName>
    </submittedName>
</protein>
<evidence type="ECO:0000256" key="1">
    <source>
        <dbReference type="PROSITE-ProRule" id="PRU00339"/>
    </source>
</evidence>